<comment type="caution">
    <text evidence="1">The sequence shown here is derived from an EMBL/GenBank/DDBJ whole genome shotgun (WGS) entry which is preliminary data.</text>
</comment>
<proteinExistence type="predicted"/>
<accession>A0ACB9RT87</accession>
<sequence>MANPGVGTKFVSVNLNKSYGQQHGQVNHNHHYIGGSSFYGVNAGSRTRGGSGGMAVLSRPRSSQKAGPKLSVPPPLNLPSLRKEHEKFDVLGSVGGAGASGVSGSGMRPGSSGMGWTKPASGGGPQDKDKEVQGFSEKGLVDGGLSHTVVGQMDFGVKAGTAHVPPSARSSGGLVFPDYSPVVEKATVLRGEDFPSLRAAIPVPANTPQKPKDSLSRKQEQAVGEEIGKNEQKMCIPSGALVDMRPQVHSSHNGFANGGDSRVSDQNNKRDEYFSGLLPIVRLNPRSDWADDERDTGHGLMDRGRDHGHSKNETYWDGVFDMPRASYLPHMPASSSLSRWGPRSEDAVKLSTSEIHRSDAYHHHERDGRAASREGREGNSWRSSSLFLKGIDSQELRGDRTSLVGRSSLSSPVVKRDNKSVASGFQNGAVGDTWRKDFPNGHGNLRNHNSDSLGGQAVDCSYRDRNVGENSRYNGNILMNNLARISSFGSRGPPLNDPVLNSMRNNDKHNLIKSEKSYMDDSFLNEFGHGIDPLTGNLVGVVKRRKDVVKSVEVYDPVRESFEAELERVQKMQEQERQRVIEEQERAVELARREEAERARQARELEEQQRRMEEEAREAELRAEQERQEVLCQAEEQRIAREEEKQRILMEEERRRQAANQKLLELEEKIARRQAGATAASNTPSDATNGRVAGLLNEKDSMEITEVGDWEDSEKMVERITNSASSDSSNRSRPFDIDSQPNFSESKRERGMSDAWRRDPFSAVNSSNFCPSRQENGYYGSNRRDASFRDRSLPRTDFYGTSGYSSSRNCSKGVLPEHYMEQPRAPRWNISNGDHLNRGAEVDSEYHENFVERPGSDVDWGQGRSGPNMYSAYQEKFPQSSEPDGSYSFGRLRYSLRQPRVLPPPTLASMHKNSYRGEIERPRPSTSQGDKIESTMNMGYDNHHREYSEQDSVEIDPENSMEPNLNQKAAPVCDSPSSLSVSSPPDSPIHLSQDDLDDSDDYTRKSTVGDRELLVSKIRTWPMPTSASQENADVSGSAYSGEGGEWSLENKELVREPEEYDEEEECYQEDEPLDVDENNMDHSQEFDDICMENRGSPDNLVMGFDEGIEVLMPNDELEISSGAELVDYPVPLSSMTTVELPHALGGIGSLARTEQRNDDSGKPSVVLSPRMLQETEKAMGNLVIDVDGRDIKSSISGSLGDSESAGSSFSAGLSSSNSLVPHSSGNVILPTAPPVSAQAEMPVKLQLGLFSGPSLIPSPVPAIQIGSIQMPLHLYLQVVPSPGTVQHSHGPIFQFGQLRYPSAVSPGIIPLPSHSLSSIHSHAPVNFTNYQNQGLSVVPGGQESVQNSVRTNVGSQDVESHPPGHVHRDLSIYETSAVTKSSAAPARENSEDTVKVEEGGVECSQIVGSYTLPSCPRLEQGRQSEASRNDRLTSTSRKREGQAFSGSASTNMIRKEKETQGLRVNGSNSGGKVRNYVFKVKNTSSRPSHLETDPSGLDSSGNQRKPRRYAKRTQFRVRRMGKKDH</sequence>
<name>A0ACB9RT87_9MYRT</name>
<gene>
    <name evidence="1" type="ORF">MLD38_007718</name>
</gene>
<dbReference type="Proteomes" id="UP001057402">
    <property type="component" value="Chromosome 3"/>
</dbReference>
<evidence type="ECO:0000313" key="1">
    <source>
        <dbReference type="EMBL" id="KAI4381662.1"/>
    </source>
</evidence>
<protein>
    <submittedName>
        <fullName evidence="1">Uncharacterized protein</fullName>
    </submittedName>
</protein>
<organism evidence="1 2">
    <name type="scientific">Melastoma candidum</name>
    <dbReference type="NCBI Taxonomy" id="119954"/>
    <lineage>
        <taxon>Eukaryota</taxon>
        <taxon>Viridiplantae</taxon>
        <taxon>Streptophyta</taxon>
        <taxon>Embryophyta</taxon>
        <taxon>Tracheophyta</taxon>
        <taxon>Spermatophyta</taxon>
        <taxon>Magnoliopsida</taxon>
        <taxon>eudicotyledons</taxon>
        <taxon>Gunneridae</taxon>
        <taxon>Pentapetalae</taxon>
        <taxon>rosids</taxon>
        <taxon>malvids</taxon>
        <taxon>Myrtales</taxon>
        <taxon>Melastomataceae</taxon>
        <taxon>Melastomatoideae</taxon>
        <taxon>Melastomateae</taxon>
        <taxon>Melastoma</taxon>
    </lineage>
</organism>
<keyword evidence="2" id="KW-1185">Reference proteome</keyword>
<dbReference type="EMBL" id="CM042882">
    <property type="protein sequence ID" value="KAI4381662.1"/>
    <property type="molecule type" value="Genomic_DNA"/>
</dbReference>
<reference evidence="2" key="1">
    <citation type="journal article" date="2023" name="Front. Plant Sci.">
        <title>Chromosomal-level genome assembly of Melastoma candidum provides insights into trichome evolution.</title>
        <authorList>
            <person name="Zhong Y."/>
            <person name="Wu W."/>
            <person name="Sun C."/>
            <person name="Zou P."/>
            <person name="Liu Y."/>
            <person name="Dai S."/>
            <person name="Zhou R."/>
        </authorList>
    </citation>
    <scope>NUCLEOTIDE SEQUENCE [LARGE SCALE GENOMIC DNA]</scope>
</reference>
<evidence type="ECO:0000313" key="2">
    <source>
        <dbReference type="Proteomes" id="UP001057402"/>
    </source>
</evidence>